<gene>
    <name evidence="3" type="ORF">BD310DRAFT_903587</name>
</gene>
<feature type="compositionally biased region" description="Basic and acidic residues" evidence="1">
    <location>
        <begin position="20"/>
        <end position="29"/>
    </location>
</feature>
<feature type="transmembrane region" description="Helical" evidence="2">
    <location>
        <begin position="519"/>
        <end position="539"/>
    </location>
</feature>
<feature type="compositionally biased region" description="Low complexity" evidence="1">
    <location>
        <begin position="81"/>
        <end position="94"/>
    </location>
</feature>
<organism evidence="3 4">
    <name type="scientific">Dichomitus squalens</name>
    <dbReference type="NCBI Taxonomy" id="114155"/>
    <lineage>
        <taxon>Eukaryota</taxon>
        <taxon>Fungi</taxon>
        <taxon>Dikarya</taxon>
        <taxon>Basidiomycota</taxon>
        <taxon>Agaricomycotina</taxon>
        <taxon>Agaricomycetes</taxon>
        <taxon>Polyporales</taxon>
        <taxon>Polyporaceae</taxon>
        <taxon>Dichomitus</taxon>
    </lineage>
</organism>
<feature type="region of interest" description="Disordered" evidence="1">
    <location>
        <begin position="396"/>
        <end position="481"/>
    </location>
</feature>
<feature type="compositionally biased region" description="Pro residues" evidence="1">
    <location>
        <begin position="371"/>
        <end position="380"/>
    </location>
</feature>
<keyword evidence="2" id="KW-1133">Transmembrane helix</keyword>
<sequence>MLANTFSRVFRPVATPLNPERSREHERDSLAGLEARSRLGGRAVNRTNGRDSNSSELPLERAQTSVESSDYTPLLTRKHSSQPSTSTATTVTITAGGDNLHAGPSHVFWKTPHSSTGTPSGSRRLSGDGDSPRSVSNSSMRLPTPTTPVHWESHQMGRSASSPSLSPAPVSNTPVTREYRPSSLGVQSSRSLKLPRDSLSASDDSDVESEGSLRNGHHTLLKQLSPIHEQQVPFPPHRKLSMDSVPKTPDSIRTFDRITTHSASHSAFINRPLKRSLSQTSTSTHLSNLSSATPPVIPPLDLRPSFQSAVCVPPGPQSPVILQAPVPRKSRLPVPTLPTVIGSPRQTNMVSVIYEDGASASARSSSYATPPSSPKTPPPGLDERQSLKELRDLFVDPEQLASDRSRGSATETVDTDATHRAHPAGLSDAPRVDGEPEGGDSTRPNSRTGLRPQNPVPPSTLSGTPRNSRGLFGSHSRSSDSSSFYENLEQRWLKGLSFGSARFAHPPPKGPARSQVTRAFVLFWLGFIAPWCWLIGGWLSGERETFETAGPLLPLWQRRRKGKHVAVDSADGAVANGRSAHGESGYAPVSEKLGGTIDHKRIKATSWYPLLAPSVESLAQEAGRRSWAHRLRRRYGSSRDDPWIMRCRLAAAISGVLLFGGFVVAMIFVAGVHP</sequence>
<keyword evidence="2" id="KW-0472">Membrane</keyword>
<feature type="compositionally biased region" description="Low complexity" evidence="1">
    <location>
        <begin position="361"/>
        <end position="370"/>
    </location>
</feature>
<name>A0A4Q9Q7U6_9APHY</name>
<feature type="compositionally biased region" description="Polar residues" evidence="1">
    <location>
        <begin position="45"/>
        <end position="71"/>
    </location>
</feature>
<evidence type="ECO:0000313" key="3">
    <source>
        <dbReference type="EMBL" id="TBU63582.1"/>
    </source>
</evidence>
<feature type="compositionally biased region" description="Low complexity" evidence="1">
    <location>
        <begin position="159"/>
        <end position="171"/>
    </location>
</feature>
<feature type="transmembrane region" description="Helical" evidence="2">
    <location>
        <begin position="649"/>
        <end position="672"/>
    </location>
</feature>
<feature type="compositionally biased region" description="Low complexity" evidence="1">
    <location>
        <begin position="111"/>
        <end position="124"/>
    </location>
</feature>
<dbReference type="AlphaFoldDB" id="A0A4Q9Q7U6"/>
<protein>
    <submittedName>
        <fullName evidence="3">Uncharacterized protein</fullName>
    </submittedName>
</protein>
<evidence type="ECO:0000313" key="4">
    <source>
        <dbReference type="Proteomes" id="UP000292082"/>
    </source>
</evidence>
<keyword evidence="2" id="KW-0812">Transmembrane</keyword>
<evidence type="ECO:0000256" key="2">
    <source>
        <dbReference type="SAM" id="Phobius"/>
    </source>
</evidence>
<accession>A0A4Q9Q7U6</accession>
<proteinExistence type="predicted"/>
<reference evidence="3 4" key="1">
    <citation type="submission" date="2019-01" db="EMBL/GenBank/DDBJ databases">
        <title>Draft genome sequences of three monokaryotic isolates of the white-rot basidiomycete fungus Dichomitus squalens.</title>
        <authorList>
            <consortium name="DOE Joint Genome Institute"/>
            <person name="Lopez S.C."/>
            <person name="Andreopoulos B."/>
            <person name="Pangilinan J."/>
            <person name="Lipzen A."/>
            <person name="Riley R."/>
            <person name="Ahrendt S."/>
            <person name="Ng V."/>
            <person name="Barry K."/>
            <person name="Daum C."/>
            <person name="Grigoriev I.V."/>
            <person name="Hilden K.S."/>
            <person name="Makela M.R."/>
            <person name="de Vries R.P."/>
        </authorList>
    </citation>
    <scope>NUCLEOTIDE SEQUENCE [LARGE SCALE GENOMIC DNA]</scope>
    <source>
        <strain evidence="3 4">CBS 464.89</strain>
    </source>
</reference>
<feature type="region of interest" description="Disordered" evidence="1">
    <location>
        <begin position="361"/>
        <end position="383"/>
    </location>
</feature>
<dbReference type="STRING" id="114155.A0A4Q9Q7U6"/>
<dbReference type="EMBL" id="ML145089">
    <property type="protein sequence ID" value="TBU63582.1"/>
    <property type="molecule type" value="Genomic_DNA"/>
</dbReference>
<dbReference type="Proteomes" id="UP000292082">
    <property type="component" value="Unassembled WGS sequence"/>
</dbReference>
<feature type="region of interest" description="Disordered" evidence="1">
    <location>
        <begin position="17"/>
        <end position="212"/>
    </location>
</feature>
<evidence type="ECO:0000256" key="1">
    <source>
        <dbReference type="SAM" id="MobiDB-lite"/>
    </source>
</evidence>
<keyword evidence="4" id="KW-1185">Reference proteome</keyword>